<keyword evidence="2" id="KW-1185">Reference proteome</keyword>
<accession>A0AC59EXE5</accession>
<protein>
    <submittedName>
        <fullName evidence="1">Protein kinase</fullName>
    </submittedName>
</protein>
<dbReference type="EMBL" id="KC662249">
    <property type="protein sequence ID" value="AGM15660.1"/>
    <property type="molecule type" value="Genomic_DNA"/>
</dbReference>
<evidence type="ECO:0000313" key="2">
    <source>
        <dbReference type="Proteomes" id="UP000204225"/>
    </source>
</evidence>
<keyword evidence="1" id="KW-0418">Kinase</keyword>
<organism evidence="1 2">
    <name type="scientific">Phaeocystis globosa virus PgV-16T</name>
    <dbReference type="NCBI Taxonomy" id="3071227"/>
    <lineage>
        <taxon>Viruses</taxon>
        <taxon>Varidnaviria</taxon>
        <taxon>Bamfordvirae</taxon>
        <taxon>Nucleocytoviricota</taxon>
        <taxon>Megaviricetes</taxon>
        <taxon>Imitervirales</taxon>
        <taxon>Mesomimiviridae</taxon>
        <taxon>Tethysvirus</taxon>
        <taxon>Tethysvirus hollandense</taxon>
    </lineage>
</organism>
<proteinExistence type="predicted"/>
<keyword evidence="1" id="KW-0808">Transferase</keyword>
<gene>
    <name evidence="1" type="ORF">PGCG_00349</name>
</gene>
<name>A0AC59EXE5_9VIRU</name>
<dbReference type="Proteomes" id="UP000204225">
    <property type="component" value="Segment"/>
</dbReference>
<sequence length="419" mass="48558">MNKKVGEGTYGCVFKPSLKCNTNIGSYENKVSKVMKNSDATNELKEYKSISKIDGLEKYAITQPTLCKPIVDDNFISSVRQCKNPSIKYVDRSKSSHSMLLYEDGGINITNFIVNIFKKVDEKDQHHFLTSLITLIDGLLFFKTKDIVHRDIKTDNIVYNINNGKIKYIDFGLMIKNSKAIELSKKSREDLAIDHSYWPSENRCRNFNKYTTLSSCGYLKDNKNYSYDEFLKLAIDSFDLYTLGLVFHQIGDFLMLHVNKYKIFGKIMRDNAKFYIIPDLFERETNIKKFRDEYTKLLKDHKITSTKGTPSPSAKIQDKVENIFKEALKKEIKKKECPPEKPIHNPKTNRCLMTCKDGYIRNEAYKCVSNKSLTKKSLKKKPLKKKSLKKKAPVMSKKSICAKKNMDYNTKTKRCNKKK</sequence>
<evidence type="ECO:0000313" key="1">
    <source>
        <dbReference type="EMBL" id="AGM15660.1"/>
    </source>
</evidence>
<reference evidence="1 2" key="1">
    <citation type="journal article" date="2013" name="Proc. Natl. Acad. Sci. U.S.A.">
        <title>Genome of Phaeocystis globosa virus PgV-16T highlights the common ancestry of the largest known DNA viruses infecting eukaryotes.</title>
        <authorList>
            <person name="Santini S."/>
            <person name="Jeudy S."/>
            <person name="Bartoli J."/>
            <person name="Poirot O."/>
            <person name="Lescot M."/>
            <person name="Abergel C."/>
            <person name="Barbe V."/>
            <person name="Wommack K.E."/>
            <person name="Noordeloos A.A."/>
            <person name="Brussaard C.P."/>
            <person name="Claverie J.M."/>
        </authorList>
    </citation>
    <scope>NUCLEOTIDE SEQUENCE [LARGE SCALE GENOMIC DNA]</scope>
    <source>
        <strain evidence="1 2">16T</strain>
    </source>
</reference>